<evidence type="ECO:0000313" key="2">
    <source>
        <dbReference type="EMBL" id="ENV99012.1"/>
    </source>
</evidence>
<feature type="transmembrane region" description="Helical" evidence="1">
    <location>
        <begin position="49"/>
        <end position="81"/>
    </location>
</feature>
<evidence type="ECO:0000256" key="1">
    <source>
        <dbReference type="SAM" id="Phobius"/>
    </source>
</evidence>
<gene>
    <name evidence="2" type="ORF">F936_02095</name>
</gene>
<keyword evidence="1" id="KW-0472">Membrane</keyword>
<dbReference type="Proteomes" id="UP000013024">
    <property type="component" value="Unassembled WGS sequence"/>
</dbReference>
<accession>A0ABN0K6C4</accession>
<keyword evidence="1" id="KW-1133">Transmembrane helix</keyword>
<organism evidence="2 3">
    <name type="scientific">Acinetobacter calcoaceticus DSM 30006 = CIP 81.8</name>
    <dbReference type="NCBI Taxonomy" id="981331"/>
    <lineage>
        <taxon>Bacteria</taxon>
        <taxon>Pseudomonadati</taxon>
        <taxon>Pseudomonadota</taxon>
        <taxon>Gammaproteobacteria</taxon>
        <taxon>Moraxellales</taxon>
        <taxon>Moraxellaceae</taxon>
        <taxon>Acinetobacter</taxon>
        <taxon>Acinetobacter calcoaceticus/baumannii complex</taxon>
    </lineage>
</organism>
<protein>
    <submittedName>
        <fullName evidence="2">Uncharacterized protein</fullName>
    </submittedName>
</protein>
<reference evidence="2 3" key="1">
    <citation type="submission" date="2013-02" db="EMBL/GenBank/DDBJ databases">
        <title>The Genome Sequence of Acinetobacter calcoaceticus CIP 81.8.</title>
        <authorList>
            <consortium name="The Broad Institute Genome Sequencing Platform"/>
            <consortium name="The Broad Institute Genome Sequencing Center for Infectious Disease"/>
            <person name="Cerqueira G."/>
            <person name="Feldgarden M."/>
            <person name="Courvalin P."/>
            <person name="Perichon B."/>
            <person name="Grillot-Courvalin C."/>
            <person name="Clermont D."/>
            <person name="Rocha E."/>
            <person name="Yoon E.-J."/>
            <person name="Nemec A."/>
            <person name="Walker B."/>
            <person name="Young S.K."/>
            <person name="Zeng Q."/>
            <person name="Gargeya S."/>
            <person name="Fitzgerald M."/>
            <person name="Haas B."/>
            <person name="Abouelleil A."/>
            <person name="Alvarado L."/>
            <person name="Arachchi H.M."/>
            <person name="Berlin A.M."/>
            <person name="Chapman S.B."/>
            <person name="Dewar J."/>
            <person name="Goldberg J."/>
            <person name="Griggs A."/>
            <person name="Gujja S."/>
            <person name="Hansen M."/>
            <person name="Howarth C."/>
            <person name="Imamovic A."/>
            <person name="Larimer J."/>
            <person name="McCowan C."/>
            <person name="Murphy C."/>
            <person name="Neiman D."/>
            <person name="Pearson M."/>
            <person name="Priest M."/>
            <person name="Roberts A."/>
            <person name="Saif S."/>
            <person name="Shea T."/>
            <person name="Sisk P."/>
            <person name="Sykes S."/>
            <person name="Wortman J."/>
            <person name="Nusbaum C."/>
            <person name="Birren B."/>
        </authorList>
    </citation>
    <scope>NUCLEOTIDE SEQUENCE [LARGE SCALE GENOMIC DNA]</scope>
    <source>
        <strain evidence="2 3">CIP 81.8</strain>
    </source>
</reference>
<feature type="transmembrane region" description="Helical" evidence="1">
    <location>
        <begin position="12"/>
        <end position="37"/>
    </location>
</feature>
<keyword evidence="1" id="KW-0812">Transmembrane</keyword>
<feature type="transmembrane region" description="Helical" evidence="1">
    <location>
        <begin position="93"/>
        <end position="110"/>
    </location>
</feature>
<dbReference type="GeneID" id="92919534"/>
<proteinExistence type="predicted"/>
<comment type="caution">
    <text evidence="2">The sequence shown here is derived from an EMBL/GenBank/DDBJ whole genome shotgun (WGS) entry which is preliminary data.</text>
</comment>
<dbReference type="RefSeq" id="WP_005047273.1">
    <property type="nucleotide sequence ID" value="NZ_KB849780.1"/>
</dbReference>
<keyword evidence="3" id="KW-1185">Reference proteome</keyword>
<name>A0ABN0K6C4_ACICA</name>
<evidence type="ECO:0000313" key="3">
    <source>
        <dbReference type="Proteomes" id="UP000013024"/>
    </source>
</evidence>
<sequence>MAKKISGIDEHWTAFIICILVHMLLPLLPLFIEWLLIDKISNSSYTITIAIYAMTIGASSTNSIIAILCIFIGIIFSVLYGATVSNPKLVFDIQLWSIMALITIFVPHALERYNRHVYEKQAFKIFGQK</sequence>
<dbReference type="EMBL" id="APQI01000004">
    <property type="protein sequence ID" value="ENV99012.1"/>
    <property type="molecule type" value="Genomic_DNA"/>
</dbReference>